<evidence type="ECO:0000256" key="1">
    <source>
        <dbReference type="SAM" id="SignalP"/>
    </source>
</evidence>
<sequence>MVSLAGLVLLALVAAVANRFQALRSPGWSARLIALHAEHGHLVRLGPNHVSVSDPAAIPVVYTTNPVWVKGPSYYAAATVSKGRTVPSIIAMDEAQHTAVRKSAGRAFTTNSLLDYEASIYAATA</sequence>
<protein>
    <recommendedName>
        <fullName evidence="4">Cytochrome P450</fullName>
    </recommendedName>
</protein>
<reference evidence="2 3" key="1">
    <citation type="submission" date="2024-01" db="EMBL/GenBank/DDBJ databases">
        <authorList>
            <person name="Allen C."/>
            <person name="Tagirdzhanova G."/>
        </authorList>
    </citation>
    <scope>NUCLEOTIDE SEQUENCE [LARGE SCALE GENOMIC DNA]</scope>
</reference>
<proteinExistence type="predicted"/>
<dbReference type="InterPro" id="IPR036396">
    <property type="entry name" value="Cyt_P450_sf"/>
</dbReference>
<feature type="chain" id="PRO_5046454672" description="Cytochrome P450" evidence="1">
    <location>
        <begin position="18"/>
        <end position="125"/>
    </location>
</feature>
<accession>A0ABP0D3N0</accession>
<keyword evidence="3" id="KW-1185">Reference proteome</keyword>
<dbReference type="Proteomes" id="UP001642482">
    <property type="component" value="Unassembled WGS sequence"/>
</dbReference>
<comment type="caution">
    <text evidence="2">The sequence shown here is derived from an EMBL/GenBank/DDBJ whole genome shotgun (WGS) entry which is preliminary data.</text>
</comment>
<evidence type="ECO:0008006" key="4">
    <source>
        <dbReference type="Google" id="ProtNLM"/>
    </source>
</evidence>
<dbReference type="SUPFAM" id="SSF48264">
    <property type="entry name" value="Cytochrome P450"/>
    <property type="match status" value="1"/>
</dbReference>
<dbReference type="Gene3D" id="1.10.630.10">
    <property type="entry name" value="Cytochrome P450"/>
    <property type="match status" value="1"/>
</dbReference>
<feature type="signal peptide" evidence="1">
    <location>
        <begin position="1"/>
        <end position="17"/>
    </location>
</feature>
<organism evidence="2 3">
    <name type="scientific">Sporothrix eucalyptigena</name>
    <dbReference type="NCBI Taxonomy" id="1812306"/>
    <lineage>
        <taxon>Eukaryota</taxon>
        <taxon>Fungi</taxon>
        <taxon>Dikarya</taxon>
        <taxon>Ascomycota</taxon>
        <taxon>Pezizomycotina</taxon>
        <taxon>Sordariomycetes</taxon>
        <taxon>Sordariomycetidae</taxon>
        <taxon>Ophiostomatales</taxon>
        <taxon>Ophiostomataceae</taxon>
        <taxon>Sporothrix</taxon>
    </lineage>
</organism>
<evidence type="ECO:0000313" key="2">
    <source>
        <dbReference type="EMBL" id="CAK7238034.1"/>
    </source>
</evidence>
<dbReference type="EMBL" id="CAWUHD010000202">
    <property type="protein sequence ID" value="CAK7238034.1"/>
    <property type="molecule type" value="Genomic_DNA"/>
</dbReference>
<gene>
    <name evidence="2" type="ORF">SEUCBS140593_010271</name>
</gene>
<evidence type="ECO:0000313" key="3">
    <source>
        <dbReference type="Proteomes" id="UP001642482"/>
    </source>
</evidence>
<keyword evidence="1" id="KW-0732">Signal</keyword>
<name>A0ABP0D3N0_9PEZI</name>